<evidence type="ECO:0000256" key="1">
    <source>
        <dbReference type="ARBA" id="ARBA00005854"/>
    </source>
</evidence>
<dbReference type="Pfam" id="PF02826">
    <property type="entry name" value="2-Hacid_dh_C"/>
    <property type="match status" value="1"/>
</dbReference>
<evidence type="ECO:0000259" key="6">
    <source>
        <dbReference type="Pfam" id="PF02826"/>
    </source>
</evidence>
<feature type="domain" description="D-isomer specific 2-hydroxyacid dehydrogenase catalytic" evidence="5">
    <location>
        <begin position="19"/>
        <end position="318"/>
    </location>
</feature>
<comment type="similarity">
    <text evidence="1 4">Belongs to the D-isomer specific 2-hydroxyacid dehydrogenase family.</text>
</comment>
<feature type="domain" description="D-isomer specific 2-hydroxyacid dehydrogenase NAD-binding" evidence="6">
    <location>
        <begin position="113"/>
        <end position="289"/>
    </location>
</feature>
<evidence type="ECO:0000256" key="2">
    <source>
        <dbReference type="ARBA" id="ARBA00023002"/>
    </source>
</evidence>
<protein>
    <submittedName>
        <fullName evidence="7">Phosphoglycerate dehydrogenase</fullName>
    </submittedName>
</protein>
<evidence type="ECO:0000313" key="7">
    <source>
        <dbReference type="EMBL" id="SHN83271.1"/>
    </source>
</evidence>
<dbReference type="CDD" id="cd05300">
    <property type="entry name" value="2-Hacid_dh_1"/>
    <property type="match status" value="1"/>
</dbReference>
<dbReference type="PANTHER" id="PTHR43333">
    <property type="entry name" value="2-HACID_DH_C DOMAIN-CONTAINING PROTEIN"/>
    <property type="match status" value="1"/>
</dbReference>
<dbReference type="Proteomes" id="UP000184010">
    <property type="component" value="Unassembled WGS sequence"/>
</dbReference>
<gene>
    <name evidence="7" type="ORF">SAMN02745215_03992</name>
</gene>
<evidence type="ECO:0000259" key="5">
    <source>
        <dbReference type="Pfam" id="PF00389"/>
    </source>
</evidence>
<dbReference type="SUPFAM" id="SSF51735">
    <property type="entry name" value="NAD(P)-binding Rossmann-fold domains"/>
    <property type="match status" value="1"/>
</dbReference>
<dbReference type="InterPro" id="IPR036291">
    <property type="entry name" value="NAD(P)-bd_dom_sf"/>
</dbReference>
<name>A0A1M7UJR5_9FIRM</name>
<evidence type="ECO:0000313" key="8">
    <source>
        <dbReference type="Proteomes" id="UP000184010"/>
    </source>
</evidence>
<dbReference type="RefSeq" id="WP_072774202.1">
    <property type="nucleotide sequence ID" value="NZ_FRDN01000013.1"/>
</dbReference>
<evidence type="ECO:0000256" key="4">
    <source>
        <dbReference type="RuleBase" id="RU003719"/>
    </source>
</evidence>
<dbReference type="AlphaFoldDB" id="A0A1M7UJR5"/>
<dbReference type="SUPFAM" id="SSF52283">
    <property type="entry name" value="Formate/glycerate dehydrogenase catalytic domain-like"/>
    <property type="match status" value="1"/>
</dbReference>
<dbReference type="Gene3D" id="3.40.50.720">
    <property type="entry name" value="NAD(P)-binding Rossmann-like Domain"/>
    <property type="match status" value="2"/>
</dbReference>
<dbReference type="GO" id="GO:0016616">
    <property type="term" value="F:oxidoreductase activity, acting on the CH-OH group of donors, NAD or NADP as acceptor"/>
    <property type="evidence" value="ECO:0007669"/>
    <property type="project" value="InterPro"/>
</dbReference>
<sequence length="326" mass="37146">MNINKIAILDNKPRPFIQKHHVKDMKQVIPEVEVIYADDARELMAKTTDADVLLTFPYVEGIADFCKKTPSLKWIHGVVSGVDGFMKPEIQDRNIRITSTKGIHGMPIADHVLAYIFSFLRAFPHFNEYKRSKVWGDAAYSLCDETYNKTVGIIGLGNIGLYLAMKCKLLDFRVVGLKRNPIESEWVDKCYINAQIEEFLGECDFVIAIVPLTSETQNMIGERELRMMKNSAFLINIARGGVIDENALIRALQNKVIAGAGLDVFVQEPLSQSSPLWDMPNVILTPHSAAQSPFYNDRANEVFLENLRRYYRDQKLLFEVDKNRGW</sequence>
<keyword evidence="2 4" id="KW-0560">Oxidoreductase</keyword>
<keyword evidence="3" id="KW-0520">NAD</keyword>
<dbReference type="InterPro" id="IPR006139">
    <property type="entry name" value="D-isomer_2_OHA_DH_cat_dom"/>
</dbReference>
<dbReference type="PROSITE" id="PS00671">
    <property type="entry name" value="D_2_HYDROXYACID_DH_3"/>
    <property type="match status" value="1"/>
</dbReference>
<evidence type="ECO:0000256" key="3">
    <source>
        <dbReference type="ARBA" id="ARBA00023027"/>
    </source>
</evidence>
<dbReference type="Pfam" id="PF00389">
    <property type="entry name" value="2-Hacid_dh"/>
    <property type="match status" value="1"/>
</dbReference>
<reference evidence="8" key="1">
    <citation type="submission" date="2016-12" db="EMBL/GenBank/DDBJ databases">
        <authorList>
            <person name="Varghese N."/>
            <person name="Submissions S."/>
        </authorList>
    </citation>
    <scope>NUCLEOTIDE SEQUENCE [LARGE SCALE GENOMIC DNA]</scope>
    <source>
        <strain evidence="8">DSM 11544</strain>
    </source>
</reference>
<accession>A0A1M7UJR5</accession>
<proteinExistence type="inferred from homology"/>
<dbReference type="GO" id="GO:0051287">
    <property type="term" value="F:NAD binding"/>
    <property type="evidence" value="ECO:0007669"/>
    <property type="project" value="InterPro"/>
</dbReference>
<dbReference type="STRING" id="1121395.SAMN02745215_03992"/>
<dbReference type="InterPro" id="IPR006140">
    <property type="entry name" value="D-isomer_DH_NAD-bd"/>
</dbReference>
<organism evidence="7 8">
    <name type="scientific">Desulfitobacterium chlororespirans DSM 11544</name>
    <dbReference type="NCBI Taxonomy" id="1121395"/>
    <lineage>
        <taxon>Bacteria</taxon>
        <taxon>Bacillati</taxon>
        <taxon>Bacillota</taxon>
        <taxon>Clostridia</taxon>
        <taxon>Eubacteriales</taxon>
        <taxon>Desulfitobacteriaceae</taxon>
        <taxon>Desulfitobacterium</taxon>
    </lineage>
</organism>
<dbReference type="EMBL" id="FRDN01000013">
    <property type="protein sequence ID" value="SHN83271.1"/>
    <property type="molecule type" value="Genomic_DNA"/>
</dbReference>
<dbReference type="PANTHER" id="PTHR43333:SF1">
    <property type="entry name" value="D-ISOMER SPECIFIC 2-HYDROXYACID DEHYDROGENASE NAD-BINDING DOMAIN-CONTAINING PROTEIN"/>
    <property type="match status" value="1"/>
</dbReference>
<dbReference type="InterPro" id="IPR029753">
    <property type="entry name" value="D-isomer_DH_CS"/>
</dbReference>
<keyword evidence="8" id="KW-1185">Reference proteome</keyword>